<dbReference type="SUPFAM" id="SSF55073">
    <property type="entry name" value="Nucleotide cyclase"/>
    <property type="match status" value="1"/>
</dbReference>
<dbReference type="InterPro" id="IPR035965">
    <property type="entry name" value="PAS-like_dom_sf"/>
</dbReference>
<dbReference type="InterPro" id="IPR043128">
    <property type="entry name" value="Rev_trsase/Diguanyl_cyclase"/>
</dbReference>
<sequence>MADNNNHLTKILQQVGQATGDGDIFDVAPASLWLEDYSGIQTLFAQWRAEGISNLGSHLLANPHLVEQCTQQMRVVNVNRRTLSLFEADDLEHLKQNLDRIFRGEMLAGLIGELVQLWNGQRHFSGHSVNYTVSGRRLDVQIRGSILGDEPDNWSRVLVAVEDVTERLSVQSQLAASESYARGLFQHSPVSLWVEDFSAIRRLFDEIRRAGISDFRTFTDVHPEFVTRCAEEIRVINVNQTTLALFVAPDQTTLLNNLDKVFRDDMYPHFREQLVDLWEERLFQQREVVNHTLAGDPLYLYLQFSVLPGHEENWDLVLVALTDITARKKAEAYLEFLGKHDSLTKLHNRSFYVDELNRLERKKFYPVSIIIIDLNGLKAMNDALGHAAGDDLLRRFGEVLDAAVTKPACASRIGGDEFAVLLPSTDAEGAAEVMEQIVALVAVNNQYYSATTLSIAMGCATAVDGERLELAMQRADRAMYERKRMFYTEEPNERRHADDAAGASGA</sequence>
<dbReference type="NCBIfam" id="TIGR00254">
    <property type="entry name" value="GGDEF"/>
    <property type="match status" value="1"/>
</dbReference>
<dbReference type="InterPro" id="IPR029787">
    <property type="entry name" value="Nucleotide_cyclase"/>
</dbReference>
<organism evidence="2 3">
    <name type="scientific">Paralcaligenes ureilyticus</name>
    <dbReference type="NCBI Taxonomy" id="627131"/>
    <lineage>
        <taxon>Bacteria</taxon>
        <taxon>Pseudomonadati</taxon>
        <taxon>Pseudomonadota</taxon>
        <taxon>Betaproteobacteria</taxon>
        <taxon>Burkholderiales</taxon>
        <taxon>Alcaligenaceae</taxon>
        <taxon>Paralcaligenes</taxon>
    </lineage>
</organism>
<dbReference type="PANTHER" id="PTHR44757">
    <property type="entry name" value="DIGUANYLATE CYCLASE DGCP"/>
    <property type="match status" value="1"/>
</dbReference>
<dbReference type="PROSITE" id="PS50887">
    <property type="entry name" value="GGDEF"/>
    <property type="match status" value="1"/>
</dbReference>
<dbReference type="InterPro" id="IPR000160">
    <property type="entry name" value="GGDEF_dom"/>
</dbReference>
<dbReference type="RefSeq" id="WP_132581935.1">
    <property type="nucleotide sequence ID" value="NZ_SMAJ01000006.1"/>
</dbReference>
<keyword evidence="3" id="KW-1185">Reference proteome</keyword>
<evidence type="ECO:0000313" key="3">
    <source>
        <dbReference type="Proteomes" id="UP000295525"/>
    </source>
</evidence>
<dbReference type="InterPro" id="IPR052155">
    <property type="entry name" value="Biofilm_reg_signaling"/>
</dbReference>
<dbReference type="OrthoDB" id="9812260at2"/>
<reference evidence="2 3" key="1">
    <citation type="submission" date="2019-03" db="EMBL/GenBank/DDBJ databases">
        <title>Genomic Encyclopedia of Type Strains, Phase IV (KMG-IV): sequencing the most valuable type-strain genomes for metagenomic binning, comparative biology and taxonomic classification.</title>
        <authorList>
            <person name="Goeker M."/>
        </authorList>
    </citation>
    <scope>NUCLEOTIDE SEQUENCE [LARGE SCALE GENOMIC DNA]</scope>
    <source>
        <strain evidence="2 3">DSM 24591</strain>
    </source>
</reference>
<dbReference type="Gene3D" id="3.30.70.270">
    <property type="match status" value="1"/>
</dbReference>
<proteinExistence type="predicted"/>
<protein>
    <submittedName>
        <fullName evidence="2">Diguanylate cyclase (GGDEF)-like protein</fullName>
    </submittedName>
</protein>
<accession>A0A4R3M284</accession>
<dbReference type="CDD" id="cd01949">
    <property type="entry name" value="GGDEF"/>
    <property type="match status" value="1"/>
</dbReference>
<dbReference type="Pfam" id="PF00990">
    <property type="entry name" value="GGDEF"/>
    <property type="match status" value="1"/>
</dbReference>
<gene>
    <name evidence="2" type="ORF">EDC26_1068</name>
</gene>
<evidence type="ECO:0000313" key="2">
    <source>
        <dbReference type="EMBL" id="TCT07284.1"/>
    </source>
</evidence>
<dbReference type="EMBL" id="SMAJ01000006">
    <property type="protein sequence ID" value="TCT07284.1"/>
    <property type="molecule type" value="Genomic_DNA"/>
</dbReference>
<dbReference type="PANTHER" id="PTHR44757:SF2">
    <property type="entry name" value="BIOFILM ARCHITECTURE MAINTENANCE PROTEIN MBAA"/>
    <property type="match status" value="1"/>
</dbReference>
<dbReference type="SMART" id="SM00267">
    <property type="entry name" value="GGDEF"/>
    <property type="match status" value="1"/>
</dbReference>
<dbReference type="AlphaFoldDB" id="A0A4R3M284"/>
<feature type="domain" description="GGDEF" evidence="1">
    <location>
        <begin position="365"/>
        <end position="499"/>
    </location>
</feature>
<comment type="caution">
    <text evidence="2">The sequence shown here is derived from an EMBL/GenBank/DDBJ whole genome shotgun (WGS) entry which is preliminary data.</text>
</comment>
<dbReference type="Gene3D" id="3.30.450.20">
    <property type="entry name" value="PAS domain"/>
    <property type="match status" value="2"/>
</dbReference>
<evidence type="ECO:0000259" key="1">
    <source>
        <dbReference type="PROSITE" id="PS50887"/>
    </source>
</evidence>
<dbReference type="Proteomes" id="UP000295525">
    <property type="component" value="Unassembled WGS sequence"/>
</dbReference>
<name>A0A4R3M284_9BURK</name>
<dbReference type="SUPFAM" id="SSF55785">
    <property type="entry name" value="PYP-like sensor domain (PAS domain)"/>
    <property type="match status" value="2"/>
</dbReference>